<feature type="compositionally biased region" description="Low complexity" evidence="2">
    <location>
        <begin position="1"/>
        <end position="12"/>
    </location>
</feature>
<keyword evidence="1" id="KW-0479">Metal-binding</keyword>
<dbReference type="GO" id="GO:0000976">
    <property type="term" value="F:transcription cis-regulatory region binding"/>
    <property type="evidence" value="ECO:0007669"/>
    <property type="project" value="TreeGrafter"/>
</dbReference>
<dbReference type="Gene3D" id="3.30.160.60">
    <property type="entry name" value="Classic Zinc Finger"/>
    <property type="match status" value="1"/>
</dbReference>
<dbReference type="PANTHER" id="PTHR46353:SF23">
    <property type="entry name" value="C2H2 ZINC FINGER-CONTAINING PROTEIN-RELATED"/>
    <property type="match status" value="1"/>
</dbReference>
<gene>
    <name evidence="4" type="ORF">H6P81_004071</name>
</gene>
<proteinExistence type="predicted"/>
<evidence type="ECO:0000259" key="3">
    <source>
        <dbReference type="PROSITE" id="PS50157"/>
    </source>
</evidence>
<dbReference type="GO" id="GO:0009736">
    <property type="term" value="P:cytokinin-activated signaling pathway"/>
    <property type="evidence" value="ECO:0007669"/>
    <property type="project" value="TreeGrafter"/>
</dbReference>
<dbReference type="GO" id="GO:0009740">
    <property type="term" value="P:gibberellic acid mediated signaling pathway"/>
    <property type="evidence" value="ECO:0007669"/>
    <property type="project" value="TreeGrafter"/>
</dbReference>
<feature type="compositionally biased region" description="Basic and acidic residues" evidence="2">
    <location>
        <begin position="13"/>
        <end position="33"/>
    </location>
</feature>
<evidence type="ECO:0000313" key="5">
    <source>
        <dbReference type="Proteomes" id="UP000825729"/>
    </source>
</evidence>
<evidence type="ECO:0000313" key="4">
    <source>
        <dbReference type="EMBL" id="KAG9459563.1"/>
    </source>
</evidence>
<dbReference type="GO" id="GO:0008270">
    <property type="term" value="F:zinc ion binding"/>
    <property type="evidence" value="ECO:0007669"/>
    <property type="project" value="UniProtKB-KW"/>
</dbReference>
<name>A0AAV7FEJ7_ARIFI</name>
<keyword evidence="5" id="KW-1185">Reference proteome</keyword>
<accession>A0AAV7FEJ7</accession>
<keyword evidence="1" id="KW-0862">Zinc</keyword>
<dbReference type="AlphaFoldDB" id="A0AAV7FEJ7"/>
<dbReference type="GO" id="GO:0005634">
    <property type="term" value="C:nucleus"/>
    <property type="evidence" value="ECO:0007669"/>
    <property type="project" value="TreeGrafter"/>
</dbReference>
<feature type="region of interest" description="Disordered" evidence="2">
    <location>
        <begin position="1"/>
        <end position="73"/>
    </location>
</feature>
<keyword evidence="1" id="KW-0863">Zinc-finger</keyword>
<feature type="domain" description="C2H2-type" evidence="3">
    <location>
        <begin position="77"/>
        <end position="104"/>
    </location>
</feature>
<dbReference type="Proteomes" id="UP000825729">
    <property type="component" value="Unassembled WGS sequence"/>
</dbReference>
<dbReference type="PROSITE" id="PS00028">
    <property type="entry name" value="ZINC_FINGER_C2H2_1"/>
    <property type="match status" value="1"/>
</dbReference>
<protein>
    <recommendedName>
        <fullName evidence="3">C2H2-type domain-containing protein</fullName>
    </recommendedName>
</protein>
<evidence type="ECO:0000256" key="2">
    <source>
        <dbReference type="SAM" id="MobiDB-lite"/>
    </source>
</evidence>
<dbReference type="PANTHER" id="PTHR46353">
    <property type="entry name" value="ZINC FINGER PROTEIN 5"/>
    <property type="match status" value="1"/>
</dbReference>
<dbReference type="InterPro" id="IPR036236">
    <property type="entry name" value="Znf_C2H2_sf"/>
</dbReference>
<reference evidence="4 5" key="1">
    <citation type="submission" date="2021-07" db="EMBL/GenBank/DDBJ databases">
        <title>The Aristolochia fimbriata genome: insights into angiosperm evolution, floral development and chemical biosynthesis.</title>
        <authorList>
            <person name="Jiao Y."/>
        </authorList>
    </citation>
    <scope>NUCLEOTIDE SEQUENCE [LARGE SCALE GENOMIC DNA]</scope>
    <source>
        <strain evidence="4">IBCAS-2021</strain>
        <tissue evidence="4">Leaf</tissue>
    </source>
</reference>
<sequence>MAAAAAAAAESSKSSEKSSEENGCSDDDRERRRPGSSASHVVKLFGIPVGGGAGVGDEGHDASSSPPPPVTEIGRKFECQYCRREFANSQALGGHQNAHKKERQRAKRAQFSAAAAAAAAVPRRFSPSAVAPLLRPHAGRPVQLWWPQQFSYSQQQAPFAPWFHVPRPGPTVIPVGPPLLGAPVSQFPVAGRASEVDVGVDLHLSLAPSSSP</sequence>
<dbReference type="SUPFAM" id="SSF57667">
    <property type="entry name" value="beta-beta-alpha zinc fingers"/>
    <property type="match status" value="1"/>
</dbReference>
<dbReference type="GO" id="GO:0010090">
    <property type="term" value="P:trichome morphogenesis"/>
    <property type="evidence" value="ECO:0007669"/>
    <property type="project" value="InterPro"/>
</dbReference>
<dbReference type="InterPro" id="IPR044299">
    <property type="entry name" value="GIS3/ZFP5/ZFP6"/>
</dbReference>
<dbReference type="GO" id="GO:0003700">
    <property type="term" value="F:DNA-binding transcription factor activity"/>
    <property type="evidence" value="ECO:0007669"/>
    <property type="project" value="TreeGrafter"/>
</dbReference>
<evidence type="ECO:0000256" key="1">
    <source>
        <dbReference type="PROSITE-ProRule" id="PRU00042"/>
    </source>
</evidence>
<organism evidence="4 5">
    <name type="scientific">Aristolochia fimbriata</name>
    <name type="common">White veined hardy Dutchman's pipe vine</name>
    <dbReference type="NCBI Taxonomy" id="158543"/>
    <lineage>
        <taxon>Eukaryota</taxon>
        <taxon>Viridiplantae</taxon>
        <taxon>Streptophyta</taxon>
        <taxon>Embryophyta</taxon>
        <taxon>Tracheophyta</taxon>
        <taxon>Spermatophyta</taxon>
        <taxon>Magnoliopsida</taxon>
        <taxon>Magnoliidae</taxon>
        <taxon>Piperales</taxon>
        <taxon>Aristolochiaceae</taxon>
        <taxon>Aristolochia</taxon>
    </lineage>
</organism>
<dbReference type="PROSITE" id="PS50157">
    <property type="entry name" value="ZINC_FINGER_C2H2_2"/>
    <property type="match status" value="1"/>
</dbReference>
<comment type="caution">
    <text evidence="4">The sequence shown here is derived from an EMBL/GenBank/DDBJ whole genome shotgun (WGS) entry which is preliminary data.</text>
</comment>
<dbReference type="EMBL" id="JAINDJ010000002">
    <property type="protein sequence ID" value="KAG9459563.1"/>
    <property type="molecule type" value="Genomic_DNA"/>
</dbReference>
<dbReference type="InterPro" id="IPR013087">
    <property type="entry name" value="Znf_C2H2_type"/>
</dbReference>